<reference evidence="3" key="1">
    <citation type="journal article" date="2017" name="Front. Plant Sci.">
        <title>Climate Clever Clovers: New Paradigm to Reduce the Environmental Footprint of Ruminants by Breeding Low Methanogenic Forages Utilizing Haplotype Variation.</title>
        <authorList>
            <person name="Kaur P."/>
            <person name="Appels R."/>
            <person name="Bayer P.E."/>
            <person name="Keeble-Gagnere G."/>
            <person name="Wang J."/>
            <person name="Hirakawa H."/>
            <person name="Shirasawa K."/>
            <person name="Vercoe P."/>
            <person name="Stefanova K."/>
            <person name="Durmic Z."/>
            <person name="Nichols P."/>
            <person name="Revell C."/>
            <person name="Isobe S.N."/>
            <person name="Edwards D."/>
            <person name="Erskine W."/>
        </authorList>
    </citation>
    <scope>NUCLEOTIDE SEQUENCE [LARGE SCALE GENOMIC DNA]</scope>
    <source>
        <strain evidence="3">cv. Daliak</strain>
    </source>
</reference>
<dbReference type="CDD" id="cd06222">
    <property type="entry name" value="RNase_H_like"/>
    <property type="match status" value="1"/>
</dbReference>
<dbReference type="Pfam" id="PF13456">
    <property type="entry name" value="RVT_3"/>
    <property type="match status" value="1"/>
</dbReference>
<accession>A0A2Z6NSY3</accession>
<sequence length="512" mass="57754">MSLCRNVVIPTHVLYADDIMVFCKATNSNIRYLLHIFYSYGKASGQVIYKQKSKFYPGSISNSRLTRIMNLLGFTVGSTPFNYLGCPIFVGTPKVIHFKVIADKIKVKLASWKGSLLSTMGRVQLVKSIIHAVMSTPRRFVRWLGFFSSNDQWAVICRSRYLKFGLPKNSFLKSSIWHGIKPHVNTVKTNTRWLLGSGNSVAFWLDKWLPEPLEDLFHLPTSSYSLLTARVSEYIENGAWNIPASIVQHDASIQASIDQIILPKQPLEDRLIWCSSKDGILSAKQAYMHLNGVRFNIAKITAHAAKMNILTSIKHNAQLAAGVSTAAEKQVLQKFFLEHIPAPPTTVKMVLWKKPSFGWIKANTDGLVTAGSAASGGLFRDYMANFRGAFAQKISGHSVLHSELTALILAMEIAHSRQWNFILLESDSLNALQAFDNITIVPWDLRNRWSNCFMLGLTLKWSHICREGNACTDKLVNIGHLHIRTRWWESLPSMLQDDFLSDRLGIPQYRTT</sequence>
<dbReference type="InterPro" id="IPR053151">
    <property type="entry name" value="RNase_H-like"/>
</dbReference>
<evidence type="ECO:0000313" key="3">
    <source>
        <dbReference type="Proteomes" id="UP000242715"/>
    </source>
</evidence>
<dbReference type="Gene3D" id="3.30.420.10">
    <property type="entry name" value="Ribonuclease H-like superfamily/Ribonuclease H"/>
    <property type="match status" value="1"/>
</dbReference>
<dbReference type="AlphaFoldDB" id="A0A2Z6NSY3"/>
<name>A0A2Z6NSY3_TRISU</name>
<dbReference type="PANTHER" id="PTHR47723">
    <property type="entry name" value="OS05G0353850 PROTEIN"/>
    <property type="match status" value="1"/>
</dbReference>
<dbReference type="InterPro" id="IPR036397">
    <property type="entry name" value="RNaseH_sf"/>
</dbReference>
<dbReference type="InterPro" id="IPR044730">
    <property type="entry name" value="RNase_H-like_dom_plant"/>
</dbReference>
<dbReference type="PANTHER" id="PTHR47723:SF23">
    <property type="entry name" value="REVERSE TRANSCRIPTASE-LIKE PROTEIN"/>
    <property type="match status" value="1"/>
</dbReference>
<dbReference type="GO" id="GO:0003676">
    <property type="term" value="F:nucleic acid binding"/>
    <property type="evidence" value="ECO:0007669"/>
    <property type="project" value="InterPro"/>
</dbReference>
<gene>
    <name evidence="2" type="ORF">TSUD_138050</name>
</gene>
<dbReference type="OrthoDB" id="1306001at2759"/>
<protein>
    <recommendedName>
        <fullName evidence="1">RNase H type-1 domain-containing protein</fullName>
    </recommendedName>
</protein>
<dbReference type="EMBL" id="DF974108">
    <property type="protein sequence ID" value="GAU45233.1"/>
    <property type="molecule type" value="Genomic_DNA"/>
</dbReference>
<dbReference type="GO" id="GO:0004523">
    <property type="term" value="F:RNA-DNA hybrid ribonuclease activity"/>
    <property type="evidence" value="ECO:0007669"/>
    <property type="project" value="InterPro"/>
</dbReference>
<dbReference type="InterPro" id="IPR012337">
    <property type="entry name" value="RNaseH-like_sf"/>
</dbReference>
<dbReference type="Proteomes" id="UP000242715">
    <property type="component" value="Unassembled WGS sequence"/>
</dbReference>
<keyword evidence="3" id="KW-1185">Reference proteome</keyword>
<feature type="domain" description="RNase H type-1" evidence="1">
    <location>
        <begin position="363"/>
        <end position="477"/>
    </location>
</feature>
<organism evidence="2 3">
    <name type="scientific">Trifolium subterraneum</name>
    <name type="common">Subterranean clover</name>
    <dbReference type="NCBI Taxonomy" id="3900"/>
    <lineage>
        <taxon>Eukaryota</taxon>
        <taxon>Viridiplantae</taxon>
        <taxon>Streptophyta</taxon>
        <taxon>Embryophyta</taxon>
        <taxon>Tracheophyta</taxon>
        <taxon>Spermatophyta</taxon>
        <taxon>Magnoliopsida</taxon>
        <taxon>eudicotyledons</taxon>
        <taxon>Gunneridae</taxon>
        <taxon>Pentapetalae</taxon>
        <taxon>rosids</taxon>
        <taxon>fabids</taxon>
        <taxon>Fabales</taxon>
        <taxon>Fabaceae</taxon>
        <taxon>Papilionoideae</taxon>
        <taxon>50 kb inversion clade</taxon>
        <taxon>NPAAA clade</taxon>
        <taxon>Hologalegina</taxon>
        <taxon>IRL clade</taxon>
        <taxon>Trifolieae</taxon>
        <taxon>Trifolium</taxon>
    </lineage>
</organism>
<evidence type="ECO:0000259" key="1">
    <source>
        <dbReference type="Pfam" id="PF13456"/>
    </source>
</evidence>
<proteinExistence type="predicted"/>
<dbReference type="SUPFAM" id="SSF53098">
    <property type="entry name" value="Ribonuclease H-like"/>
    <property type="match status" value="1"/>
</dbReference>
<dbReference type="InterPro" id="IPR002156">
    <property type="entry name" value="RNaseH_domain"/>
</dbReference>
<evidence type="ECO:0000313" key="2">
    <source>
        <dbReference type="EMBL" id="GAU45233.1"/>
    </source>
</evidence>